<evidence type="ECO:0000256" key="3">
    <source>
        <dbReference type="ARBA" id="ARBA00012513"/>
    </source>
</evidence>
<protein>
    <recommendedName>
        <fullName evidence="3">non-specific serine/threonine protein kinase</fullName>
        <ecNumber evidence="3">2.7.11.1</ecNumber>
    </recommendedName>
</protein>
<dbReference type="InterPro" id="IPR010513">
    <property type="entry name" value="KEN_dom"/>
</dbReference>
<feature type="chain" id="PRO_5034278169" description="non-specific serine/threonine protein kinase" evidence="20">
    <location>
        <begin position="33"/>
        <end position="1154"/>
    </location>
</feature>
<evidence type="ECO:0000256" key="13">
    <source>
        <dbReference type="ARBA" id="ARBA00022842"/>
    </source>
</evidence>
<feature type="compositionally biased region" description="Low complexity" evidence="19">
    <location>
        <begin position="910"/>
        <end position="922"/>
    </location>
</feature>
<dbReference type="FunFam" id="1.10.510.10:FF:000572">
    <property type="entry name" value="Serine/threonine-protein kinase/endoribonuclease IRE1"/>
    <property type="match status" value="1"/>
</dbReference>
<evidence type="ECO:0000256" key="9">
    <source>
        <dbReference type="ARBA" id="ARBA00022741"/>
    </source>
</evidence>
<comment type="caution">
    <text evidence="23">The sequence shown here is derived from an EMBL/GenBank/DDBJ whole genome shotgun (WGS) entry which is preliminary data.</text>
</comment>
<keyword evidence="10" id="KW-0418">Kinase</keyword>
<keyword evidence="13" id="KW-0460">Magnesium</keyword>
<keyword evidence="7" id="KW-0479">Metal-binding</keyword>
<dbReference type="InterPro" id="IPR008271">
    <property type="entry name" value="Ser/Thr_kinase_AS"/>
</dbReference>
<feature type="domain" description="KEN" evidence="22">
    <location>
        <begin position="1021"/>
        <end position="1154"/>
    </location>
</feature>
<dbReference type="Gene3D" id="1.20.1440.180">
    <property type="entry name" value="KEN domain"/>
    <property type="match status" value="1"/>
</dbReference>
<feature type="region of interest" description="Disordered" evidence="19">
    <location>
        <begin position="625"/>
        <end position="687"/>
    </location>
</feature>
<evidence type="ECO:0000256" key="7">
    <source>
        <dbReference type="ARBA" id="ARBA00022723"/>
    </source>
</evidence>
<dbReference type="GO" id="GO:0046872">
    <property type="term" value="F:metal ion binding"/>
    <property type="evidence" value="ECO:0007669"/>
    <property type="project" value="UniProtKB-KW"/>
</dbReference>
<dbReference type="InterPro" id="IPR018391">
    <property type="entry name" value="PQQ_b-propeller_rpt"/>
</dbReference>
<evidence type="ECO:0000256" key="10">
    <source>
        <dbReference type="ARBA" id="ARBA00022777"/>
    </source>
</evidence>
<dbReference type="SMART" id="SM00564">
    <property type="entry name" value="PQQ"/>
    <property type="match status" value="2"/>
</dbReference>
<evidence type="ECO:0000256" key="11">
    <source>
        <dbReference type="ARBA" id="ARBA00022801"/>
    </source>
</evidence>
<keyword evidence="14" id="KW-1133">Transmembrane helix</keyword>
<dbReference type="Gene3D" id="1.10.510.10">
    <property type="entry name" value="Transferase(Phosphotransferase) domain 1"/>
    <property type="match status" value="1"/>
</dbReference>
<evidence type="ECO:0000256" key="18">
    <source>
        <dbReference type="ARBA" id="ARBA00048977"/>
    </source>
</evidence>
<keyword evidence="8 20" id="KW-0732">Signal</keyword>
<evidence type="ECO:0000256" key="15">
    <source>
        <dbReference type="ARBA" id="ARBA00023136"/>
    </source>
</evidence>
<keyword evidence="5" id="KW-0808">Transferase</keyword>
<evidence type="ECO:0000313" key="24">
    <source>
        <dbReference type="Proteomes" id="UP000606974"/>
    </source>
</evidence>
<feature type="signal peptide" evidence="20">
    <location>
        <begin position="1"/>
        <end position="32"/>
    </location>
</feature>
<dbReference type="InterPro" id="IPR000719">
    <property type="entry name" value="Prot_kinase_dom"/>
</dbReference>
<dbReference type="PANTHER" id="PTHR13954">
    <property type="entry name" value="IRE1-RELATED"/>
    <property type="match status" value="1"/>
</dbReference>
<dbReference type="InterPro" id="IPR045133">
    <property type="entry name" value="IRE1/2-like"/>
</dbReference>
<evidence type="ECO:0000256" key="1">
    <source>
        <dbReference type="ARBA" id="ARBA00001946"/>
    </source>
</evidence>
<evidence type="ECO:0000256" key="20">
    <source>
        <dbReference type="SAM" id="SignalP"/>
    </source>
</evidence>
<accession>A0A8H7E554</accession>
<dbReference type="GO" id="GO:0004521">
    <property type="term" value="F:RNA endonuclease activity"/>
    <property type="evidence" value="ECO:0007669"/>
    <property type="project" value="InterPro"/>
</dbReference>
<dbReference type="PROSITE" id="PS50011">
    <property type="entry name" value="PROTEIN_KINASE_DOM"/>
    <property type="match status" value="1"/>
</dbReference>
<dbReference type="PANTHER" id="PTHR13954:SF6">
    <property type="entry name" value="NON-SPECIFIC SERINE_THREONINE PROTEIN KINASE"/>
    <property type="match status" value="1"/>
</dbReference>
<dbReference type="AlphaFoldDB" id="A0A8H7E554"/>
<feature type="region of interest" description="Disordered" evidence="19">
    <location>
        <begin position="36"/>
        <end position="75"/>
    </location>
</feature>
<feature type="compositionally biased region" description="Basic residues" evidence="19">
    <location>
        <begin position="659"/>
        <end position="678"/>
    </location>
</feature>
<dbReference type="Proteomes" id="UP000606974">
    <property type="component" value="Unassembled WGS sequence"/>
</dbReference>
<proteinExistence type="predicted"/>
<keyword evidence="9" id="KW-0547">Nucleotide-binding</keyword>
<evidence type="ECO:0000256" key="4">
    <source>
        <dbReference type="ARBA" id="ARBA00022527"/>
    </source>
</evidence>
<comment type="catalytic activity">
    <reaction evidence="17">
        <text>L-threonyl-[protein] + ATP = O-phospho-L-threonyl-[protein] + ADP + H(+)</text>
        <dbReference type="Rhea" id="RHEA:46608"/>
        <dbReference type="Rhea" id="RHEA-COMP:11060"/>
        <dbReference type="Rhea" id="RHEA-COMP:11605"/>
        <dbReference type="ChEBI" id="CHEBI:15378"/>
        <dbReference type="ChEBI" id="CHEBI:30013"/>
        <dbReference type="ChEBI" id="CHEBI:30616"/>
        <dbReference type="ChEBI" id="CHEBI:61977"/>
        <dbReference type="ChEBI" id="CHEBI:456216"/>
        <dbReference type="EC" id="2.7.11.1"/>
    </reaction>
    <physiologicalReaction direction="left-to-right" evidence="17">
        <dbReference type="Rhea" id="RHEA:46609"/>
    </physiologicalReaction>
</comment>
<dbReference type="OrthoDB" id="63989at2759"/>
<evidence type="ECO:0000256" key="12">
    <source>
        <dbReference type="ARBA" id="ARBA00022840"/>
    </source>
</evidence>
<name>A0A8H7E554_9EURO</name>
<comment type="subcellular location">
    <subcellularLocation>
        <location evidence="2">Membrane</location>
        <topology evidence="2">Single-pass type I membrane protein</topology>
    </subcellularLocation>
</comment>
<keyword evidence="11" id="KW-0378">Hydrolase</keyword>
<organism evidence="23 24">
    <name type="scientific">Endocarpon pusillum</name>
    <dbReference type="NCBI Taxonomy" id="364733"/>
    <lineage>
        <taxon>Eukaryota</taxon>
        <taxon>Fungi</taxon>
        <taxon>Dikarya</taxon>
        <taxon>Ascomycota</taxon>
        <taxon>Pezizomycotina</taxon>
        <taxon>Eurotiomycetes</taxon>
        <taxon>Chaetothyriomycetidae</taxon>
        <taxon>Verrucariales</taxon>
        <taxon>Verrucariaceae</taxon>
        <taxon>Endocarpon</taxon>
    </lineage>
</organism>
<reference evidence="23" key="1">
    <citation type="submission" date="2020-02" db="EMBL/GenBank/DDBJ databases">
        <authorList>
            <person name="Palmer J.M."/>
        </authorList>
    </citation>
    <scope>NUCLEOTIDE SEQUENCE</scope>
    <source>
        <strain evidence="23">EPUS1.4</strain>
        <tissue evidence="23">Thallus</tissue>
    </source>
</reference>
<dbReference type="SUPFAM" id="SSF56112">
    <property type="entry name" value="Protein kinase-like (PK-like)"/>
    <property type="match status" value="1"/>
</dbReference>
<keyword evidence="6" id="KW-0812">Transmembrane</keyword>
<dbReference type="FunFam" id="3.30.200.20:FF:000077">
    <property type="entry name" value="Putative Serine/threonine-protein kinase/endoribonuclease IRE1"/>
    <property type="match status" value="1"/>
</dbReference>
<evidence type="ECO:0000256" key="2">
    <source>
        <dbReference type="ARBA" id="ARBA00004479"/>
    </source>
</evidence>
<dbReference type="SMART" id="SM00220">
    <property type="entry name" value="S_TKc"/>
    <property type="match status" value="1"/>
</dbReference>
<dbReference type="GO" id="GO:0036498">
    <property type="term" value="P:IRE1-mediated unfolded protein response"/>
    <property type="evidence" value="ECO:0007669"/>
    <property type="project" value="UniProtKB-ARBA"/>
</dbReference>
<evidence type="ECO:0000313" key="23">
    <source>
        <dbReference type="EMBL" id="KAF7509712.1"/>
    </source>
</evidence>
<evidence type="ECO:0000256" key="6">
    <source>
        <dbReference type="ARBA" id="ARBA00022692"/>
    </source>
</evidence>
<feature type="compositionally biased region" description="Basic and acidic residues" evidence="19">
    <location>
        <begin position="39"/>
        <end position="54"/>
    </location>
</feature>
<dbReference type="GO" id="GO:0005524">
    <property type="term" value="F:ATP binding"/>
    <property type="evidence" value="ECO:0007669"/>
    <property type="project" value="UniProtKB-KW"/>
</dbReference>
<evidence type="ECO:0000256" key="8">
    <source>
        <dbReference type="ARBA" id="ARBA00022729"/>
    </source>
</evidence>
<keyword evidence="4" id="KW-0723">Serine/threonine-protein kinase</keyword>
<dbReference type="EC" id="2.7.11.1" evidence="3"/>
<dbReference type="Pfam" id="PF06479">
    <property type="entry name" value="Ribonuc_2-5A"/>
    <property type="match status" value="1"/>
</dbReference>
<evidence type="ECO:0000256" key="19">
    <source>
        <dbReference type="SAM" id="MobiDB-lite"/>
    </source>
</evidence>
<feature type="domain" description="Protein kinase" evidence="21">
    <location>
        <begin position="709"/>
        <end position="1018"/>
    </location>
</feature>
<keyword evidence="16" id="KW-0325">Glycoprotein</keyword>
<dbReference type="Pfam" id="PF00069">
    <property type="entry name" value="Pkinase"/>
    <property type="match status" value="2"/>
</dbReference>
<evidence type="ECO:0000256" key="5">
    <source>
        <dbReference type="ARBA" id="ARBA00022679"/>
    </source>
</evidence>
<dbReference type="PROSITE" id="PS51392">
    <property type="entry name" value="KEN"/>
    <property type="match status" value="1"/>
</dbReference>
<comment type="cofactor">
    <cofactor evidence="1">
        <name>Mg(2+)</name>
        <dbReference type="ChEBI" id="CHEBI:18420"/>
    </cofactor>
</comment>
<dbReference type="GO" id="GO:1990604">
    <property type="term" value="C:IRE1-TRAF2-ASK1 complex"/>
    <property type="evidence" value="ECO:0007669"/>
    <property type="project" value="TreeGrafter"/>
</dbReference>
<dbReference type="InterPro" id="IPR011047">
    <property type="entry name" value="Quinoprotein_ADH-like_sf"/>
</dbReference>
<dbReference type="PROSITE" id="PS00108">
    <property type="entry name" value="PROTEIN_KINASE_ST"/>
    <property type="match status" value="1"/>
</dbReference>
<dbReference type="InterPro" id="IPR011009">
    <property type="entry name" value="Kinase-like_dom_sf"/>
</dbReference>
<comment type="catalytic activity">
    <reaction evidence="18">
        <text>L-seryl-[protein] + ATP = O-phospho-L-seryl-[protein] + ADP + H(+)</text>
        <dbReference type="Rhea" id="RHEA:17989"/>
        <dbReference type="Rhea" id="RHEA-COMP:9863"/>
        <dbReference type="Rhea" id="RHEA-COMP:11604"/>
        <dbReference type="ChEBI" id="CHEBI:15378"/>
        <dbReference type="ChEBI" id="CHEBI:29999"/>
        <dbReference type="ChEBI" id="CHEBI:30616"/>
        <dbReference type="ChEBI" id="CHEBI:83421"/>
        <dbReference type="ChEBI" id="CHEBI:456216"/>
        <dbReference type="EC" id="2.7.11.1"/>
    </reaction>
    <physiologicalReaction direction="left-to-right" evidence="18">
        <dbReference type="Rhea" id="RHEA:17990"/>
    </physiologicalReaction>
</comment>
<feature type="region of interest" description="Disordered" evidence="19">
    <location>
        <begin position="910"/>
        <end position="932"/>
    </location>
</feature>
<dbReference type="SUPFAM" id="SSF50998">
    <property type="entry name" value="Quinoprotein alcohol dehydrogenase-like"/>
    <property type="match status" value="1"/>
</dbReference>
<dbReference type="GO" id="GO:0070059">
    <property type="term" value="P:intrinsic apoptotic signaling pathway in response to endoplasmic reticulum stress"/>
    <property type="evidence" value="ECO:0007669"/>
    <property type="project" value="TreeGrafter"/>
</dbReference>
<sequence length="1154" mass="128264">MAAPFRRQPGLGGGSTKKKLAFWAFLAALTAAQYPSHDTVSDRIPHPTSRENRIQRSATPLSAGRSPAESPLPKLDTTYAKHRNTHTSDNDDFMSALAPARIDDVVRAPPARNGQPSGLSSLPAARSLQDWEVEDFILVATIDGSLHALDRRNGRERWALGNPDSPMIETIHHRPNRSDNNDLDSDDEFMFIVEPSLDGNLYIQHKDPAIGLQRLDMTVRSLVDRSPQRTRDPPLVFVARKEASMYTIDAATGNVKDFIDTTATYFNEDATKGSCRRLSGFEVDEQDCEPAGVLHAGRTTHSVVIQDGITRQMICTIKYSEWTPNNGDMDLHGQYNVPFDNRKIHAFHDGRFIGLDVSGDDRRTKFHGKLDTPVARVWDIARPIGHLTSDSSLVMFSPPADPASLSTIQWDGELGQDKVFVNRTGAGWYAMSELRYPGITSQAKKAKINTIGGLETRYLDFEADSDSLIGYHDLDIVGKRDQIPLTISGPLSVSELTVPPVKDLETSSPLTIPSIIAHSTSTYSTGMLVVMTVLFAFALTRNWKTNHTSLQTQRKQELQILTEKPLPDLPSSRSQSFTNGTSLAAVGDVHVIMDTGDLAAPLVEESPLASEPVDQQMVMRDLPSPQLRQNSAGLLDQGSESESEEENAETKNGEIIPGTRRKTKRGKRGARKGKKGPKKSMNPDSVEDLMIVPERMQKDGEMIVGRLQIDTKTCLGNGSSGTVVFPGQFDGREVAVKRIVRSTHSLAAKEIKHLLSSDENPHVIRYIGKEETTNFTYIALDRFTASLDQVIEHSERYPTLVCPPKGLDVKDALRQITDGVQHLHSLKLVHRDIKPQNVLVRAVKSHRPVIGQPKLQFVITDFGLCKTLDDGPNSTYAPTANHTAAGTSGWRAPELLVNSKATVAAPLASTGTASTRSASHSSDGTTIDPPTGRRATKAIDIFSLGCVFFYIMTQGRHPFDVGGESLGRDLNIKENRSDLEVLRLYDYSYEADDLIMQMLKHNPRERPDTTTILRHPYFWDVDTKLDFLCEVSDRFEHEKLTPDSPHLAALEAQAPNVIGPTNDFLKALPKNFINEMGKQRKYTGSRMLDLLRVIRNKKNHFHDLPENVREMMMGGTAEGYFGFWGRRFPSLLVVCHALVWERGLVARWRLDRYF</sequence>
<keyword evidence="15" id="KW-0472">Membrane</keyword>
<keyword evidence="12" id="KW-0067">ATP-binding</keyword>
<dbReference type="GO" id="GO:0016787">
    <property type="term" value="F:hydrolase activity"/>
    <property type="evidence" value="ECO:0007669"/>
    <property type="project" value="UniProtKB-KW"/>
</dbReference>
<gene>
    <name evidence="23" type="ORF">GJ744_007583</name>
</gene>
<keyword evidence="24" id="KW-1185">Reference proteome</keyword>
<evidence type="ECO:0000256" key="16">
    <source>
        <dbReference type="ARBA" id="ARBA00023180"/>
    </source>
</evidence>
<dbReference type="GO" id="GO:0004674">
    <property type="term" value="F:protein serine/threonine kinase activity"/>
    <property type="evidence" value="ECO:0007669"/>
    <property type="project" value="UniProtKB-KW"/>
</dbReference>
<dbReference type="GO" id="GO:0006397">
    <property type="term" value="P:mRNA processing"/>
    <property type="evidence" value="ECO:0007669"/>
    <property type="project" value="InterPro"/>
</dbReference>
<evidence type="ECO:0000256" key="17">
    <source>
        <dbReference type="ARBA" id="ARBA00048659"/>
    </source>
</evidence>
<evidence type="ECO:0000259" key="22">
    <source>
        <dbReference type="PROSITE" id="PS51392"/>
    </source>
</evidence>
<dbReference type="GO" id="GO:0051082">
    <property type="term" value="F:unfolded protein binding"/>
    <property type="evidence" value="ECO:0007669"/>
    <property type="project" value="TreeGrafter"/>
</dbReference>
<dbReference type="Gene3D" id="3.30.200.20">
    <property type="entry name" value="Phosphorylase Kinase, domain 1"/>
    <property type="match status" value="1"/>
</dbReference>
<dbReference type="EMBL" id="JAACFV010000038">
    <property type="protein sequence ID" value="KAF7509712.1"/>
    <property type="molecule type" value="Genomic_DNA"/>
</dbReference>
<evidence type="ECO:0000259" key="21">
    <source>
        <dbReference type="PROSITE" id="PS50011"/>
    </source>
</evidence>
<dbReference type="InterPro" id="IPR038357">
    <property type="entry name" value="KEN_sf"/>
</dbReference>
<evidence type="ECO:0000256" key="14">
    <source>
        <dbReference type="ARBA" id="ARBA00022989"/>
    </source>
</evidence>